<evidence type="ECO:0000313" key="2">
    <source>
        <dbReference type="Proteomes" id="UP000265520"/>
    </source>
</evidence>
<name>A0A392QW73_9FABA</name>
<evidence type="ECO:0000313" key="1">
    <source>
        <dbReference type="EMBL" id="MCI28611.1"/>
    </source>
</evidence>
<proteinExistence type="predicted"/>
<dbReference type="AlphaFoldDB" id="A0A392QW73"/>
<sequence length="85" mass="9699">MRDCLQKLMDQGLVQIGYSRADTDVSVLESRDPAPIEIPYPRRGLQIPVKPVDPIVFHVPHHFPLKARIGYHGTISSLLMWETNH</sequence>
<comment type="caution">
    <text evidence="1">The sequence shown here is derived from an EMBL/GenBank/DDBJ whole genome shotgun (WGS) entry which is preliminary data.</text>
</comment>
<dbReference type="EMBL" id="LXQA010166828">
    <property type="protein sequence ID" value="MCI28611.1"/>
    <property type="molecule type" value="Genomic_DNA"/>
</dbReference>
<keyword evidence="2" id="KW-1185">Reference proteome</keyword>
<accession>A0A392QW73</accession>
<organism evidence="1 2">
    <name type="scientific">Trifolium medium</name>
    <dbReference type="NCBI Taxonomy" id="97028"/>
    <lineage>
        <taxon>Eukaryota</taxon>
        <taxon>Viridiplantae</taxon>
        <taxon>Streptophyta</taxon>
        <taxon>Embryophyta</taxon>
        <taxon>Tracheophyta</taxon>
        <taxon>Spermatophyta</taxon>
        <taxon>Magnoliopsida</taxon>
        <taxon>eudicotyledons</taxon>
        <taxon>Gunneridae</taxon>
        <taxon>Pentapetalae</taxon>
        <taxon>rosids</taxon>
        <taxon>fabids</taxon>
        <taxon>Fabales</taxon>
        <taxon>Fabaceae</taxon>
        <taxon>Papilionoideae</taxon>
        <taxon>50 kb inversion clade</taxon>
        <taxon>NPAAA clade</taxon>
        <taxon>Hologalegina</taxon>
        <taxon>IRL clade</taxon>
        <taxon>Trifolieae</taxon>
        <taxon>Trifolium</taxon>
    </lineage>
</organism>
<dbReference type="Proteomes" id="UP000265520">
    <property type="component" value="Unassembled WGS sequence"/>
</dbReference>
<protein>
    <submittedName>
        <fullName evidence="1">Uncharacterized protein</fullName>
    </submittedName>
</protein>
<reference evidence="1 2" key="1">
    <citation type="journal article" date="2018" name="Front. Plant Sci.">
        <title>Red Clover (Trifolium pratense) and Zigzag Clover (T. medium) - A Picture of Genomic Similarities and Differences.</title>
        <authorList>
            <person name="Dluhosova J."/>
            <person name="Istvanek J."/>
            <person name="Nedelnik J."/>
            <person name="Repkova J."/>
        </authorList>
    </citation>
    <scope>NUCLEOTIDE SEQUENCE [LARGE SCALE GENOMIC DNA]</scope>
    <source>
        <strain evidence="2">cv. 10/8</strain>
        <tissue evidence="1">Leaf</tissue>
    </source>
</reference>